<gene>
    <name evidence="1" type="ORF">NM688_g479</name>
</gene>
<proteinExistence type="predicted"/>
<comment type="caution">
    <text evidence="1">The sequence shown here is derived from an EMBL/GenBank/DDBJ whole genome shotgun (WGS) entry which is preliminary data.</text>
</comment>
<protein>
    <submittedName>
        <fullName evidence="1">Uncharacterized protein</fullName>
    </submittedName>
</protein>
<dbReference type="EMBL" id="JANHOG010000039">
    <property type="protein sequence ID" value="KAJ3559213.1"/>
    <property type="molecule type" value="Genomic_DNA"/>
</dbReference>
<reference evidence="1" key="1">
    <citation type="submission" date="2022-07" db="EMBL/GenBank/DDBJ databases">
        <title>Genome Sequence of Phlebia brevispora.</title>
        <authorList>
            <person name="Buettner E."/>
        </authorList>
    </citation>
    <scope>NUCLEOTIDE SEQUENCE</scope>
    <source>
        <strain evidence="1">MPL23</strain>
    </source>
</reference>
<evidence type="ECO:0000313" key="2">
    <source>
        <dbReference type="Proteomes" id="UP001148662"/>
    </source>
</evidence>
<dbReference type="Proteomes" id="UP001148662">
    <property type="component" value="Unassembled WGS sequence"/>
</dbReference>
<sequence>MAHSGQTSYACKCLNVRIHPSPPPGPSDLIANDDYLQVYVGEEGISVTLAYRVAQVISPDVENGEGPVLPNEDWAENEVLKSATGWVEVSKQCLSGEQVSETEASPLYSRTFCVVLPSGVSSAPSATPLYTVPSPSPPDSPVEAPRAILPPLPALFPPPPFTPAHPVFTHLSAAATAESDRIRAAAEEELKTIVAQKVAEIKASEDKLKEEVERLWLTFKGAYYDEKTKWQ</sequence>
<keyword evidence="2" id="KW-1185">Reference proteome</keyword>
<name>A0ACC1TDW4_9APHY</name>
<accession>A0ACC1TDW4</accession>
<evidence type="ECO:0000313" key="1">
    <source>
        <dbReference type="EMBL" id="KAJ3559213.1"/>
    </source>
</evidence>
<organism evidence="1 2">
    <name type="scientific">Phlebia brevispora</name>
    <dbReference type="NCBI Taxonomy" id="194682"/>
    <lineage>
        <taxon>Eukaryota</taxon>
        <taxon>Fungi</taxon>
        <taxon>Dikarya</taxon>
        <taxon>Basidiomycota</taxon>
        <taxon>Agaricomycotina</taxon>
        <taxon>Agaricomycetes</taxon>
        <taxon>Polyporales</taxon>
        <taxon>Meruliaceae</taxon>
        <taxon>Phlebia</taxon>
    </lineage>
</organism>